<gene>
    <name evidence="2" type="ORF">Slati_0866100</name>
</gene>
<dbReference type="PANTHER" id="PTHR46890:SF48">
    <property type="entry name" value="RNA-DIRECTED DNA POLYMERASE"/>
    <property type="match status" value="1"/>
</dbReference>
<dbReference type="Pfam" id="PF00078">
    <property type="entry name" value="RVT_1"/>
    <property type="match status" value="1"/>
</dbReference>
<comment type="caution">
    <text evidence="2">The sequence shown here is derived from an EMBL/GenBank/DDBJ whole genome shotgun (WGS) entry which is preliminary data.</text>
</comment>
<feature type="domain" description="Reverse transcriptase" evidence="1">
    <location>
        <begin position="626"/>
        <end position="885"/>
    </location>
</feature>
<dbReference type="PANTHER" id="PTHR46890">
    <property type="entry name" value="NON-LTR RETROLELEMENT REVERSE TRANSCRIPTASE-LIKE PROTEIN-RELATED"/>
    <property type="match status" value="1"/>
</dbReference>
<dbReference type="Gene3D" id="3.60.10.10">
    <property type="entry name" value="Endonuclease/exonuclease/phosphatase"/>
    <property type="match status" value="1"/>
</dbReference>
<dbReference type="AlphaFoldDB" id="A0AAW2XM88"/>
<name>A0AAW2XM88_9LAMI</name>
<dbReference type="SUPFAM" id="SSF56219">
    <property type="entry name" value="DNase I-like"/>
    <property type="match status" value="1"/>
</dbReference>
<dbReference type="InterPro" id="IPR043502">
    <property type="entry name" value="DNA/RNA_pol_sf"/>
</dbReference>
<dbReference type="CDD" id="cd01650">
    <property type="entry name" value="RT_nLTR_like"/>
    <property type="match status" value="1"/>
</dbReference>
<reference evidence="2" key="2">
    <citation type="journal article" date="2024" name="Plant">
        <title>Genomic evolution and insights into agronomic trait innovations of Sesamum species.</title>
        <authorList>
            <person name="Miao H."/>
            <person name="Wang L."/>
            <person name="Qu L."/>
            <person name="Liu H."/>
            <person name="Sun Y."/>
            <person name="Le M."/>
            <person name="Wang Q."/>
            <person name="Wei S."/>
            <person name="Zheng Y."/>
            <person name="Lin W."/>
            <person name="Duan Y."/>
            <person name="Cao H."/>
            <person name="Xiong S."/>
            <person name="Wang X."/>
            <person name="Wei L."/>
            <person name="Li C."/>
            <person name="Ma Q."/>
            <person name="Ju M."/>
            <person name="Zhao R."/>
            <person name="Li G."/>
            <person name="Mu C."/>
            <person name="Tian Q."/>
            <person name="Mei H."/>
            <person name="Zhang T."/>
            <person name="Gao T."/>
            <person name="Zhang H."/>
        </authorList>
    </citation>
    <scope>NUCLEOTIDE SEQUENCE</scope>
    <source>
        <strain evidence="2">KEN1</strain>
    </source>
</reference>
<dbReference type="InterPro" id="IPR000477">
    <property type="entry name" value="RT_dom"/>
</dbReference>
<dbReference type="SUPFAM" id="SSF56672">
    <property type="entry name" value="DNA/RNA polymerases"/>
    <property type="match status" value="1"/>
</dbReference>
<reference evidence="2" key="1">
    <citation type="submission" date="2020-06" db="EMBL/GenBank/DDBJ databases">
        <authorList>
            <person name="Li T."/>
            <person name="Hu X."/>
            <person name="Zhang T."/>
            <person name="Song X."/>
            <person name="Zhang H."/>
            <person name="Dai N."/>
            <person name="Sheng W."/>
            <person name="Hou X."/>
            <person name="Wei L."/>
        </authorList>
    </citation>
    <scope>NUCLEOTIDE SEQUENCE</scope>
    <source>
        <strain evidence="2">KEN1</strain>
        <tissue evidence="2">Leaf</tissue>
    </source>
</reference>
<organism evidence="2">
    <name type="scientific">Sesamum latifolium</name>
    <dbReference type="NCBI Taxonomy" id="2727402"/>
    <lineage>
        <taxon>Eukaryota</taxon>
        <taxon>Viridiplantae</taxon>
        <taxon>Streptophyta</taxon>
        <taxon>Embryophyta</taxon>
        <taxon>Tracheophyta</taxon>
        <taxon>Spermatophyta</taxon>
        <taxon>Magnoliopsida</taxon>
        <taxon>eudicotyledons</taxon>
        <taxon>Gunneridae</taxon>
        <taxon>Pentapetalae</taxon>
        <taxon>asterids</taxon>
        <taxon>lamiids</taxon>
        <taxon>Lamiales</taxon>
        <taxon>Pedaliaceae</taxon>
        <taxon>Sesamum</taxon>
    </lineage>
</organism>
<proteinExistence type="predicted"/>
<accession>A0AAW2XM88</accession>
<evidence type="ECO:0000259" key="1">
    <source>
        <dbReference type="PROSITE" id="PS50878"/>
    </source>
</evidence>
<sequence length="1162" mass="131611">MFLLLCKTGKSSSVLHWISFVLVPNAGPTRQWEMGTRDGTSQIQHTQVPVWIKLRHLPVELWTTEGLSTVASGIGKPLYPDAITRACTRLDFARVCIMLDIHSKLPKHIVIMVPRMPYTEAAQPPVSVYVQKPGTVSGGKERNQRQRCTIGDSSRTPVVGSNSVEREDKAIWNVRGLNRRTIRYLLLTLSLSIDFNLLVYWKRVCLFGNVARVQRGLLPRWSWFVEYVSPGSRIWLAWDEDFIDLNVVESGDQFIHCSAHIRSLHIHVLITVVYGVNDVMGRRVLWDDLNRISHTVHDVPWLVGGDFNTVVDVSEVCGISGDVRGAAEEFQGCLRATVSLPCLYRGNGLLGITVVGTPSLWKRLDRLLVNDCWLGSWPNTYYESLHARTSDHSPLVLRCDNLRQSIGMFRFDNYLTLSSEFIPSVQRIWQHHIVGTTMFAVTRKLKALKPVFRAQRQNRGDLSNNVKLAAGFLEVAQHLRLEQIMLHQRAKMAWMKGGDQCSRVFFRKIAKRRSSKRVYQITDSVGQVLTSQPAVTNEFITYYQTLLGGSQRDRLIDLRYLRPWARHILSEEEARSLLLPVTASEIKQAVFDIDETKAPGPDGYSSGFFKAAWPIVGGEVTKAIMDFFVTGRLLKQVNSTLISLIPKVNNPTVVGEFRPISCCNVLYKIITKILVQRMRGILDMLVSPSQNAFVPGRSIGDNILLAQELFYGYNQQRLPPRCALKVDLRKAYDTVEWDFLRAVLTLFGFPEQFIGWIVECVTTPSFSVCLNGSPHGYFKGARGLRQGDPMSPYLFVLVMEVLSLILRQVIDQDGGFSYHWKCGEMQLCQLGFADDLLLFSKADTGSVQVFRHALTVFADLSGLQANLHKSHLIYLGRQPRSGILLAILDFQEGHFPSGIWVYLSSPPDCLLLTASRSSKKLIVVLVVGMELHCHLLGTLKGVRPRVSWRQVCRPVSEGGLGIRDLQALNKGLMSRHLWRVITADRSSIWVDWIFHYRLRDLSVWTVSDRTGSWGWRKMVRLRDWLRPFVHYKVGDGTSFSLWHDPWHPLGPLISQFPLGPRHTSLPDSALLCTVLMDGAWRRLYSMTGRGGSFSSAAAYDVYCPPGPQVGWSSLLVGTFKIPRHRFILWLAILGRLSTLDKPWLQHFGTSCVCYVRMLCRIS</sequence>
<evidence type="ECO:0000313" key="2">
    <source>
        <dbReference type="EMBL" id="KAL0455269.1"/>
    </source>
</evidence>
<dbReference type="PROSITE" id="PS50878">
    <property type="entry name" value="RT_POL"/>
    <property type="match status" value="1"/>
</dbReference>
<dbReference type="EMBL" id="JACGWN010000003">
    <property type="protein sequence ID" value="KAL0455269.1"/>
    <property type="molecule type" value="Genomic_DNA"/>
</dbReference>
<dbReference type="InterPro" id="IPR052343">
    <property type="entry name" value="Retrotransposon-Effector_Assoc"/>
</dbReference>
<protein>
    <submittedName>
        <fullName evidence="2">LINE-1 retrotransposable element O protein</fullName>
    </submittedName>
</protein>
<dbReference type="InterPro" id="IPR036691">
    <property type="entry name" value="Endo/exonu/phosph_ase_sf"/>
</dbReference>